<protein>
    <submittedName>
        <fullName evidence="2">Desumoylating isopeptidase 1</fullName>
    </submittedName>
</protein>
<dbReference type="AlphaFoldDB" id="A0A2P2M4G5"/>
<organism evidence="2">
    <name type="scientific">Rhizophora mucronata</name>
    <name type="common">Asiatic mangrove</name>
    <dbReference type="NCBI Taxonomy" id="61149"/>
    <lineage>
        <taxon>Eukaryota</taxon>
        <taxon>Viridiplantae</taxon>
        <taxon>Streptophyta</taxon>
        <taxon>Embryophyta</taxon>
        <taxon>Tracheophyta</taxon>
        <taxon>Spermatophyta</taxon>
        <taxon>Magnoliopsida</taxon>
        <taxon>eudicotyledons</taxon>
        <taxon>Gunneridae</taxon>
        <taxon>Pentapetalae</taxon>
        <taxon>rosids</taxon>
        <taxon>fabids</taxon>
        <taxon>Malpighiales</taxon>
        <taxon>Rhizophoraceae</taxon>
        <taxon>Rhizophora</taxon>
    </lineage>
</organism>
<evidence type="ECO:0000313" key="2">
    <source>
        <dbReference type="EMBL" id="MBX25083.1"/>
    </source>
</evidence>
<dbReference type="EMBL" id="GGEC01044599">
    <property type="protein sequence ID" value="MBX25083.1"/>
    <property type="molecule type" value="Transcribed_RNA"/>
</dbReference>
<proteinExistence type="predicted"/>
<evidence type="ECO:0000256" key="1">
    <source>
        <dbReference type="SAM" id="MobiDB-lite"/>
    </source>
</evidence>
<sequence length="119" mass="13362">MGTNFLQVHFKYILWYMSGTQVHHFNWCSIWSASSGGMLYTSPKVVFIAINYNSSVPDTLNSLPQKRHRKLACQSLAEIIHIQSNPTTLLSHIKTVSPLSIPQTNSPKFQSPNSDSNAQ</sequence>
<reference evidence="2" key="1">
    <citation type="submission" date="2018-02" db="EMBL/GenBank/DDBJ databases">
        <title>Rhizophora mucronata_Transcriptome.</title>
        <authorList>
            <person name="Meera S.P."/>
            <person name="Sreeshan A."/>
            <person name="Augustine A."/>
        </authorList>
    </citation>
    <scope>NUCLEOTIDE SEQUENCE</scope>
    <source>
        <tissue evidence="2">Leaf</tissue>
    </source>
</reference>
<name>A0A2P2M4G5_RHIMU</name>
<feature type="region of interest" description="Disordered" evidence="1">
    <location>
        <begin position="99"/>
        <end position="119"/>
    </location>
</feature>
<accession>A0A2P2M4G5</accession>